<keyword evidence="3" id="KW-1185">Reference proteome</keyword>
<feature type="chain" id="PRO_5035299592" description="Peptidase M48 domain-containing protein" evidence="1">
    <location>
        <begin position="20"/>
        <end position="268"/>
    </location>
</feature>
<comment type="caution">
    <text evidence="2">The sequence shown here is derived from an EMBL/GenBank/DDBJ whole genome shotgun (WGS) entry which is preliminary data.</text>
</comment>
<evidence type="ECO:0000256" key="1">
    <source>
        <dbReference type="SAM" id="SignalP"/>
    </source>
</evidence>
<keyword evidence="1" id="KW-0732">Signal</keyword>
<organism evidence="2 3">
    <name type="scientific">Geomesophilobacter sediminis</name>
    <dbReference type="NCBI Taxonomy" id="2798584"/>
    <lineage>
        <taxon>Bacteria</taxon>
        <taxon>Pseudomonadati</taxon>
        <taxon>Thermodesulfobacteriota</taxon>
        <taxon>Desulfuromonadia</taxon>
        <taxon>Geobacterales</taxon>
        <taxon>Geobacteraceae</taxon>
        <taxon>Geomesophilobacter</taxon>
    </lineage>
</organism>
<evidence type="ECO:0008006" key="4">
    <source>
        <dbReference type="Google" id="ProtNLM"/>
    </source>
</evidence>
<dbReference type="Proteomes" id="UP000636888">
    <property type="component" value="Unassembled WGS sequence"/>
</dbReference>
<dbReference type="AlphaFoldDB" id="A0A8J7LW80"/>
<accession>A0A8J7LW80</accession>
<protein>
    <recommendedName>
        <fullName evidence="4">Peptidase M48 domain-containing protein</fullName>
    </recommendedName>
</protein>
<proteinExistence type="predicted"/>
<dbReference type="RefSeq" id="WP_199385335.1">
    <property type="nucleotide sequence ID" value="NZ_JAEMHM010000014.1"/>
</dbReference>
<sequence length="268" mass="30401">MLMRLFKLFALTLPLSAICGCGTLQGSKLVAPESFGLISIAPDVYIETNADSATRAKLLEAVERAREAVRETYGSVISHPIVNACVSESCYVKFGGRGSIAKVYFDRILLSPRGLNWHFLAHEWSHAEMRTRLAFWAWWWRLPQWFDEGVAVTVSQAPEHSEDHWNYLLSHNIPYPTTEELHALRSLRDWNKALDHYGEKNNTERRAKGEVEIRPVYTAAGHEVRLWLAKVGTTGLLQVIENLNGGEKFEDAYHDAKTAVESSHLQLR</sequence>
<name>A0A8J7LW80_9BACT</name>
<feature type="signal peptide" evidence="1">
    <location>
        <begin position="1"/>
        <end position="19"/>
    </location>
</feature>
<reference evidence="2" key="1">
    <citation type="submission" date="2020-12" db="EMBL/GenBank/DDBJ databases">
        <title>Geomonas sp. Red875, isolated from river sediment.</title>
        <authorList>
            <person name="Xu Z."/>
            <person name="Zhang Z."/>
            <person name="Masuda Y."/>
            <person name="Itoh H."/>
            <person name="Senoo K."/>
        </authorList>
    </citation>
    <scope>NUCLEOTIDE SEQUENCE</scope>
    <source>
        <strain evidence="2">Red875</strain>
    </source>
</reference>
<evidence type="ECO:0000313" key="3">
    <source>
        <dbReference type="Proteomes" id="UP000636888"/>
    </source>
</evidence>
<dbReference type="PROSITE" id="PS51257">
    <property type="entry name" value="PROKAR_LIPOPROTEIN"/>
    <property type="match status" value="1"/>
</dbReference>
<gene>
    <name evidence="2" type="ORF">JFN93_17045</name>
</gene>
<dbReference type="EMBL" id="JAEMHM010000014">
    <property type="protein sequence ID" value="MBJ6726419.1"/>
    <property type="molecule type" value="Genomic_DNA"/>
</dbReference>
<evidence type="ECO:0000313" key="2">
    <source>
        <dbReference type="EMBL" id="MBJ6726419.1"/>
    </source>
</evidence>